<dbReference type="RefSeq" id="XP_024712966.1">
    <property type="nucleotide sequence ID" value="XM_024858879.1"/>
</dbReference>
<evidence type="ECO:0000313" key="8">
    <source>
        <dbReference type="EMBL" id="PSK37115.1"/>
    </source>
</evidence>
<evidence type="ECO:0000256" key="7">
    <source>
        <dbReference type="SAM" id="Phobius"/>
    </source>
</evidence>
<dbReference type="PANTHER" id="PTHR21659">
    <property type="entry name" value="HYDROPHOBIC PROTEIN RCI2 LOW TEMPERATURE AND SALT RESPONSIVE PROTEIN LTI6 -RELATED"/>
    <property type="match status" value="1"/>
</dbReference>
<dbReference type="STRING" id="418784.A0A2P7YME3"/>
<feature type="transmembrane region" description="Helical" evidence="7">
    <location>
        <begin position="6"/>
        <end position="25"/>
    </location>
</feature>
<keyword evidence="3 7" id="KW-0812">Transmembrane</keyword>
<evidence type="ECO:0008006" key="10">
    <source>
        <dbReference type="Google" id="ProtNLM"/>
    </source>
</evidence>
<dbReference type="Pfam" id="PF01679">
    <property type="entry name" value="Pmp3"/>
    <property type="match status" value="1"/>
</dbReference>
<evidence type="ECO:0000313" key="9">
    <source>
        <dbReference type="Proteomes" id="UP000241107"/>
    </source>
</evidence>
<reference evidence="8 9" key="1">
    <citation type="submission" date="2018-03" db="EMBL/GenBank/DDBJ databases">
        <title>Candida pseudohaemulonii genome assembly and annotation.</title>
        <authorList>
            <person name="Munoz J.F."/>
            <person name="Gade L.G."/>
            <person name="Chow N.A."/>
            <person name="Litvintseva A.P."/>
            <person name="Loparev V.N."/>
            <person name="Cuomo C.A."/>
        </authorList>
    </citation>
    <scope>NUCLEOTIDE SEQUENCE [LARGE SCALE GENOMIC DNA]</scope>
    <source>
        <strain evidence="8 9">B12108</strain>
    </source>
</reference>
<feature type="compositionally biased region" description="Basic residues" evidence="6">
    <location>
        <begin position="82"/>
        <end position="92"/>
    </location>
</feature>
<keyword evidence="5 7" id="KW-0472">Membrane</keyword>
<feature type="region of interest" description="Disordered" evidence="6">
    <location>
        <begin position="80"/>
        <end position="129"/>
    </location>
</feature>
<evidence type="ECO:0000256" key="6">
    <source>
        <dbReference type="SAM" id="MobiDB-lite"/>
    </source>
</evidence>
<dbReference type="EMBL" id="PYFQ01000009">
    <property type="protein sequence ID" value="PSK37115.1"/>
    <property type="molecule type" value="Genomic_DNA"/>
</dbReference>
<sequence>MCCECFSDILLVVISVLFPPLPVWIRRGVCTADSLINILLCILGYLPGLIHSWYIIAKYPPGAYNDQRIYYVYENDLERQGGNHRHDHHHTHSQQPGPVTGPNYGATSTTPHQPGINTGSPPAYTEIPK</sequence>
<protein>
    <recommendedName>
        <fullName evidence="10">Plasma membrane proteolipid 3</fullName>
    </recommendedName>
</protein>
<comment type="similarity">
    <text evidence="2">Belongs to the UPF0057 (PMP3) family.</text>
</comment>
<evidence type="ECO:0000256" key="2">
    <source>
        <dbReference type="ARBA" id="ARBA00009530"/>
    </source>
</evidence>
<feature type="compositionally biased region" description="Polar residues" evidence="6">
    <location>
        <begin position="105"/>
        <end position="120"/>
    </location>
</feature>
<keyword evidence="9" id="KW-1185">Reference proteome</keyword>
<dbReference type="PANTHER" id="PTHR21659:SF57">
    <property type="entry name" value="PLASMA MEMBRANE PROTEOLIPID 31"/>
    <property type="match status" value="1"/>
</dbReference>
<dbReference type="GO" id="GO:0016020">
    <property type="term" value="C:membrane"/>
    <property type="evidence" value="ECO:0007669"/>
    <property type="project" value="UniProtKB-SubCell"/>
</dbReference>
<dbReference type="Proteomes" id="UP000241107">
    <property type="component" value="Unassembled WGS sequence"/>
</dbReference>
<name>A0A2P7YME3_9ASCO</name>
<evidence type="ECO:0000256" key="1">
    <source>
        <dbReference type="ARBA" id="ARBA00004370"/>
    </source>
</evidence>
<evidence type="ECO:0000256" key="3">
    <source>
        <dbReference type="ARBA" id="ARBA00022692"/>
    </source>
</evidence>
<evidence type="ECO:0000256" key="5">
    <source>
        <dbReference type="ARBA" id="ARBA00023136"/>
    </source>
</evidence>
<gene>
    <name evidence="8" type="ORF">C7M61_003542</name>
</gene>
<accession>A0A2P7YME3</accession>
<keyword evidence="4 7" id="KW-1133">Transmembrane helix</keyword>
<comment type="caution">
    <text evidence="8">The sequence shown here is derived from an EMBL/GenBank/DDBJ whole genome shotgun (WGS) entry which is preliminary data.</text>
</comment>
<comment type="subcellular location">
    <subcellularLocation>
        <location evidence="1">Membrane</location>
    </subcellularLocation>
</comment>
<feature type="transmembrane region" description="Helical" evidence="7">
    <location>
        <begin position="37"/>
        <end position="56"/>
    </location>
</feature>
<dbReference type="GeneID" id="36566930"/>
<proteinExistence type="inferred from homology"/>
<dbReference type="InterPro" id="IPR000612">
    <property type="entry name" value="PMP3"/>
</dbReference>
<evidence type="ECO:0000256" key="4">
    <source>
        <dbReference type="ARBA" id="ARBA00022989"/>
    </source>
</evidence>
<dbReference type="VEuPathDB" id="FungiDB:C7M61_003542"/>
<organism evidence="8 9">
    <name type="scientific">Candidozyma pseudohaemuli</name>
    <dbReference type="NCBI Taxonomy" id="418784"/>
    <lineage>
        <taxon>Eukaryota</taxon>
        <taxon>Fungi</taxon>
        <taxon>Dikarya</taxon>
        <taxon>Ascomycota</taxon>
        <taxon>Saccharomycotina</taxon>
        <taxon>Pichiomycetes</taxon>
        <taxon>Metschnikowiaceae</taxon>
        <taxon>Candidozyma</taxon>
    </lineage>
</organism>
<dbReference type="OrthoDB" id="2802411at2759"/>
<dbReference type="AlphaFoldDB" id="A0A2P7YME3"/>